<feature type="domain" description="DUF6699" evidence="2">
    <location>
        <begin position="293"/>
        <end position="411"/>
    </location>
</feature>
<evidence type="ECO:0000256" key="1">
    <source>
        <dbReference type="SAM" id="MobiDB-lite"/>
    </source>
</evidence>
<feature type="compositionally biased region" description="Basic and acidic residues" evidence="1">
    <location>
        <begin position="277"/>
        <end position="286"/>
    </location>
</feature>
<dbReference type="AlphaFoldDB" id="A0A4R0RM41"/>
<dbReference type="EMBL" id="RWJN01000303">
    <property type="protein sequence ID" value="TCD63374.1"/>
    <property type="molecule type" value="Genomic_DNA"/>
</dbReference>
<feature type="region of interest" description="Disordered" evidence="1">
    <location>
        <begin position="14"/>
        <end position="93"/>
    </location>
</feature>
<dbReference type="Pfam" id="PF20415">
    <property type="entry name" value="DUF6699"/>
    <property type="match status" value="1"/>
</dbReference>
<reference evidence="3 4" key="1">
    <citation type="submission" date="2018-11" db="EMBL/GenBank/DDBJ databases">
        <title>Genome assembly of Steccherinum ochraceum LE-BIN_3174, the white-rot fungus of the Steccherinaceae family (The Residual Polyporoid clade, Polyporales, Basidiomycota).</title>
        <authorList>
            <person name="Fedorova T.V."/>
            <person name="Glazunova O.A."/>
            <person name="Landesman E.O."/>
            <person name="Moiseenko K.V."/>
            <person name="Psurtseva N.V."/>
            <person name="Savinova O.S."/>
            <person name="Shakhova N.V."/>
            <person name="Tyazhelova T.V."/>
            <person name="Vasina D.V."/>
        </authorList>
    </citation>
    <scope>NUCLEOTIDE SEQUENCE [LARGE SCALE GENOMIC DNA]</scope>
    <source>
        <strain evidence="3 4">LE-BIN_3174</strain>
    </source>
</reference>
<name>A0A4R0RM41_9APHY</name>
<gene>
    <name evidence="3" type="ORF">EIP91_005629</name>
</gene>
<feature type="region of interest" description="Disordered" evidence="1">
    <location>
        <begin position="222"/>
        <end position="242"/>
    </location>
</feature>
<evidence type="ECO:0000313" key="3">
    <source>
        <dbReference type="EMBL" id="TCD63374.1"/>
    </source>
</evidence>
<comment type="caution">
    <text evidence="3">The sequence shown here is derived from an EMBL/GenBank/DDBJ whole genome shotgun (WGS) entry which is preliminary data.</text>
</comment>
<evidence type="ECO:0000313" key="4">
    <source>
        <dbReference type="Proteomes" id="UP000292702"/>
    </source>
</evidence>
<evidence type="ECO:0000259" key="2">
    <source>
        <dbReference type="Pfam" id="PF20415"/>
    </source>
</evidence>
<dbReference type="OrthoDB" id="3202436at2759"/>
<accession>A0A4R0RM41</accession>
<dbReference type="STRING" id="92696.A0A4R0RM41"/>
<feature type="compositionally biased region" description="Basic and acidic residues" evidence="1">
    <location>
        <begin position="19"/>
        <end position="33"/>
    </location>
</feature>
<proteinExistence type="predicted"/>
<keyword evidence="4" id="KW-1185">Reference proteome</keyword>
<feature type="region of interest" description="Disordered" evidence="1">
    <location>
        <begin position="264"/>
        <end position="286"/>
    </location>
</feature>
<feature type="compositionally biased region" description="Pro residues" evidence="1">
    <location>
        <begin position="222"/>
        <end position="239"/>
    </location>
</feature>
<protein>
    <recommendedName>
        <fullName evidence="2">DUF6699 domain-containing protein</fullName>
    </recommendedName>
</protein>
<organism evidence="3 4">
    <name type="scientific">Steccherinum ochraceum</name>
    <dbReference type="NCBI Taxonomy" id="92696"/>
    <lineage>
        <taxon>Eukaryota</taxon>
        <taxon>Fungi</taxon>
        <taxon>Dikarya</taxon>
        <taxon>Basidiomycota</taxon>
        <taxon>Agaricomycotina</taxon>
        <taxon>Agaricomycetes</taxon>
        <taxon>Polyporales</taxon>
        <taxon>Steccherinaceae</taxon>
        <taxon>Steccherinum</taxon>
    </lineage>
</organism>
<dbReference type="Proteomes" id="UP000292702">
    <property type="component" value="Unassembled WGS sequence"/>
</dbReference>
<dbReference type="InterPro" id="IPR046522">
    <property type="entry name" value="DUF6699"/>
</dbReference>
<sequence length="424" mass="47645">MFPTVVQEYRAWPANGTKWSDEPRVDLSRRWDSEVSPEPETFRLPADNTQTGDASQRRSSGSSSTIVRPNGHIPLADPEVGKSTGAANADQAKRKSSKLSLSRIWRGRGWFLVLVYVIFNSALRILLAATKNRKENVVEQPAPLPLGRLQATPAAFRAYGRWARPVLYESTIVDNAYKDPEAGPSNLSTQEVEKMIHRLAGPDGITHPERWIPRVEHPSLPPRPTLWPTPPPSPRPPQLPSSQIQLNPFLVHRVTGKSPIKFDMRSRSQDNVEMGDESPREGDDSRTPAFVLLHPRGPNGAQPATYPGVTEMQIIALAGEPLAHFPWPFTVHARDGLPVTVQDVLFSILINFAQFMTREEVAELNERRRESIRIAYERRLREKRFKEDGEGLRRIDFLGDRIMFRGLESAPGGEGWIMFVGPLS</sequence>